<dbReference type="Gene3D" id="2.170.130.10">
    <property type="entry name" value="TonB-dependent receptor, plug domain"/>
    <property type="match status" value="1"/>
</dbReference>
<sequence>MKKLIFLIFPLFLFSQTKEDNFISDNFNSYFALDRENIHLHLNKTIYVNNETIWFKGYVLDKKTKKLHPNTTNVFITLYDSNKKEISTKLFYCSNGRLIGHIPLDKKLQTGNYYLHAFTNFMNNFKENESSLFQIKIINPDTYKIDDENKTIEHIDYVFEGGNFVYNSDNSITVLIKDCLGNGIEIENVKVLDENNKVVNTFSTNIMGFGKFTIKNPKNIKYKILAENYNSSKSVNMDNPKIIAINLTVNNYGVPDKTFLKISTNEETLKDLETDKLRLIINQNELFSIVNVDLEGKTFKEFLISNESFFEGINNLILVDKENNVLSQRAFFNKKKSENKIEIKSVERIKDSIKIKGQITNKFADLSLSAVPSNSKTNFNNVNIQSSLLIDNYFENKISNLNYYFNNLDRKKKYELDLFMSFNKYKYDLKDVLAEKPSNKYEFQIGLNVSGKLNQNLSTSDKEKMKLQLFSYNGIKEIADLNEKNEFIFKNLLAEDSTSFYFSLFKKEDKLKTLNIYSKIEGNNSKFKIPFKINNYTCSSVETTKQNNVSFSNDFPKLENVISLDTINLEAKFSKKLENTRFEGRFGSTGYKIDEETARSYLDILSFIQSHGFNVSQIGGEIVITGRRVTGFSGSNSPIIYLDNMPLSDLSQLYRLTLDNVDEIYINKNGFGAGTYGSNGVIRIFTKKTFGNSQINNIVKSKNLIVTNGFQKLKSFENLKYLEVNGDAFKEYGTIGWIPDIYTNSEGNFEVTLPHYYQEKIKINIQGIDQDGELHFTDTIIQIMN</sequence>
<gene>
    <name evidence="1" type="ORF">KK2020170_11450</name>
</gene>
<organism evidence="1 2">
    <name type="scientific">Flavobacterium okayamense</name>
    <dbReference type="NCBI Taxonomy" id="2830782"/>
    <lineage>
        <taxon>Bacteria</taxon>
        <taxon>Pseudomonadati</taxon>
        <taxon>Bacteroidota</taxon>
        <taxon>Flavobacteriia</taxon>
        <taxon>Flavobacteriales</taxon>
        <taxon>Flavobacteriaceae</taxon>
        <taxon>Flavobacterium</taxon>
    </lineage>
</organism>
<dbReference type="Proteomes" id="UP000825258">
    <property type="component" value="Chromosome"/>
</dbReference>
<proteinExistence type="predicted"/>
<keyword evidence="2" id="KW-1185">Reference proteome</keyword>
<evidence type="ECO:0000313" key="2">
    <source>
        <dbReference type="Proteomes" id="UP000825258"/>
    </source>
</evidence>
<evidence type="ECO:0008006" key="3">
    <source>
        <dbReference type="Google" id="ProtNLM"/>
    </source>
</evidence>
<accession>A0ABM7S645</accession>
<dbReference type="RefSeq" id="WP_221259880.1">
    <property type="nucleotide sequence ID" value="NZ_AP024749.1"/>
</dbReference>
<name>A0ABM7S645_9FLAO</name>
<protein>
    <recommendedName>
        <fullName evidence="3">TonB-dependent Receptor Plug Domain</fullName>
    </recommendedName>
</protein>
<dbReference type="InterPro" id="IPR037066">
    <property type="entry name" value="Plug_dom_sf"/>
</dbReference>
<reference evidence="1 2" key="1">
    <citation type="submission" date="2021-06" db="EMBL/GenBank/DDBJ databases">
        <title>Whole genome sequences of Flavobacterium sp. KK2020170 and assembly.</title>
        <authorList>
            <person name="Kitahara K."/>
            <person name="Miyoshi S."/>
            <person name="Uesaka K."/>
        </authorList>
    </citation>
    <scope>NUCLEOTIDE SEQUENCE [LARGE SCALE GENOMIC DNA]</scope>
    <source>
        <strain evidence="1 2">KK2020170</strain>
    </source>
</reference>
<dbReference type="SUPFAM" id="SSF56935">
    <property type="entry name" value="Porins"/>
    <property type="match status" value="1"/>
</dbReference>
<dbReference type="Gene3D" id="2.60.40.1930">
    <property type="match status" value="1"/>
</dbReference>
<dbReference type="EMBL" id="AP024749">
    <property type="protein sequence ID" value="BCY28277.1"/>
    <property type="molecule type" value="Genomic_DNA"/>
</dbReference>
<evidence type="ECO:0000313" key="1">
    <source>
        <dbReference type="EMBL" id="BCY28277.1"/>
    </source>
</evidence>